<sequence>MPGVHTDISYTLKTSNRDSQMMQISLLVNGITDISPDIYSDPDNAGLFVSVCEYPGCQVPDEPCPSSLPRLLHFLHLLCRSFLFTAIQTYPISDQSAYRSNQTRVWLKQVCSYFEELDERNETITTKSNQRTRIGLKSYSTFPSIDSGYPVQAGYN</sequence>
<proteinExistence type="predicted"/>
<evidence type="ECO:0000313" key="1">
    <source>
        <dbReference type="EMBL" id="OCL06777.1"/>
    </source>
</evidence>
<dbReference type="Proteomes" id="UP000250140">
    <property type="component" value="Unassembled WGS sequence"/>
</dbReference>
<protein>
    <submittedName>
        <fullName evidence="1">Uncharacterized protein</fullName>
    </submittedName>
</protein>
<dbReference type="EMBL" id="KV749979">
    <property type="protein sequence ID" value="OCL06777.1"/>
    <property type="molecule type" value="Genomic_DNA"/>
</dbReference>
<evidence type="ECO:0000313" key="2">
    <source>
        <dbReference type="Proteomes" id="UP000250140"/>
    </source>
</evidence>
<dbReference type="AlphaFoldDB" id="A0A8E2EXK3"/>
<keyword evidence="2" id="KW-1185">Reference proteome</keyword>
<gene>
    <name evidence="1" type="ORF">AOQ84DRAFT_70790</name>
</gene>
<organism evidence="1 2">
    <name type="scientific">Glonium stellatum</name>
    <dbReference type="NCBI Taxonomy" id="574774"/>
    <lineage>
        <taxon>Eukaryota</taxon>
        <taxon>Fungi</taxon>
        <taxon>Dikarya</taxon>
        <taxon>Ascomycota</taxon>
        <taxon>Pezizomycotina</taxon>
        <taxon>Dothideomycetes</taxon>
        <taxon>Pleosporomycetidae</taxon>
        <taxon>Gloniales</taxon>
        <taxon>Gloniaceae</taxon>
        <taxon>Glonium</taxon>
    </lineage>
</organism>
<accession>A0A8E2EXK3</accession>
<name>A0A8E2EXK3_9PEZI</name>
<reference evidence="1 2" key="1">
    <citation type="journal article" date="2016" name="Nat. Commun.">
        <title>Ectomycorrhizal ecology is imprinted in the genome of the dominant symbiotic fungus Cenococcum geophilum.</title>
        <authorList>
            <consortium name="DOE Joint Genome Institute"/>
            <person name="Peter M."/>
            <person name="Kohler A."/>
            <person name="Ohm R.A."/>
            <person name="Kuo A."/>
            <person name="Krutzmann J."/>
            <person name="Morin E."/>
            <person name="Arend M."/>
            <person name="Barry K.W."/>
            <person name="Binder M."/>
            <person name="Choi C."/>
            <person name="Clum A."/>
            <person name="Copeland A."/>
            <person name="Grisel N."/>
            <person name="Haridas S."/>
            <person name="Kipfer T."/>
            <person name="LaButti K."/>
            <person name="Lindquist E."/>
            <person name="Lipzen A."/>
            <person name="Maire R."/>
            <person name="Meier B."/>
            <person name="Mihaltcheva S."/>
            <person name="Molinier V."/>
            <person name="Murat C."/>
            <person name="Poggeler S."/>
            <person name="Quandt C.A."/>
            <person name="Sperisen C."/>
            <person name="Tritt A."/>
            <person name="Tisserant E."/>
            <person name="Crous P.W."/>
            <person name="Henrissat B."/>
            <person name="Nehls U."/>
            <person name="Egli S."/>
            <person name="Spatafora J.W."/>
            <person name="Grigoriev I.V."/>
            <person name="Martin F.M."/>
        </authorList>
    </citation>
    <scope>NUCLEOTIDE SEQUENCE [LARGE SCALE GENOMIC DNA]</scope>
    <source>
        <strain evidence="1 2">CBS 207.34</strain>
    </source>
</reference>